<dbReference type="Proteomes" id="UP000032568">
    <property type="component" value="Chromosome"/>
</dbReference>
<dbReference type="KEGG" id="tact:SG35_019270"/>
<dbReference type="RefSeq" id="WP_044835574.1">
    <property type="nucleotide sequence ID" value="NZ_CP059735.1"/>
</dbReference>
<reference evidence="2 3" key="2">
    <citation type="journal article" date="2022" name="Mar. Drugs">
        <title>Bioassay-Guided Fractionation Leads to the Detection of Cholic Acid Generated by the Rare Thalassomonas sp.</title>
        <authorList>
            <person name="Pheiffer F."/>
            <person name="Schneider Y.K."/>
            <person name="Hansen E.H."/>
            <person name="Andersen J.H."/>
            <person name="Isaksson J."/>
            <person name="Busche T."/>
            <person name="R C."/>
            <person name="Kalinowski J."/>
            <person name="Zyl L.V."/>
            <person name="Trindade M."/>
        </authorList>
    </citation>
    <scope>NUCLEOTIDE SEQUENCE [LARGE SCALE GENOMIC DNA]</scope>
    <source>
        <strain evidence="2 3">A5K-106</strain>
    </source>
</reference>
<proteinExistence type="predicted"/>
<sequence length="193" mass="21533">MDWNKLIEQTPKWLIALSFLLLSIFLALLYVGNVSFNYGDGKLGFIKEEIAEVQVVSNGLPIGAIIAWHKGMENSLELGEQWLECDGQTVFDEESPFYKKKVPNLNGEARFLRGSNSSGIMQDHDWKSFSIQNTGPGAYTHEPVTIPKSGINTSFPFGGHWSAPGGLIKVKFDSSEIRPKNMSVVWIIKIKKS</sequence>
<evidence type="ECO:0000313" key="2">
    <source>
        <dbReference type="EMBL" id="WDD97446.1"/>
    </source>
</evidence>
<dbReference type="SUPFAM" id="SSF88874">
    <property type="entry name" value="Receptor-binding domain of short tail fibre protein gp12"/>
    <property type="match status" value="1"/>
</dbReference>
<protein>
    <submittedName>
        <fullName evidence="2">Uncharacterized protein</fullName>
    </submittedName>
</protein>
<keyword evidence="1" id="KW-1133">Transmembrane helix</keyword>
<keyword evidence="1" id="KW-0472">Membrane</keyword>
<dbReference type="EMBL" id="CP059735">
    <property type="protein sequence ID" value="WDD97446.1"/>
    <property type="molecule type" value="Genomic_DNA"/>
</dbReference>
<feature type="transmembrane region" description="Helical" evidence="1">
    <location>
        <begin position="13"/>
        <end position="32"/>
    </location>
</feature>
<keyword evidence="1" id="KW-0812">Transmembrane</keyword>
<organism evidence="2 3">
    <name type="scientific">Thalassomonas actiniarum</name>
    <dbReference type="NCBI Taxonomy" id="485447"/>
    <lineage>
        <taxon>Bacteria</taxon>
        <taxon>Pseudomonadati</taxon>
        <taxon>Pseudomonadota</taxon>
        <taxon>Gammaproteobacteria</taxon>
        <taxon>Alteromonadales</taxon>
        <taxon>Colwelliaceae</taxon>
        <taxon>Thalassomonas</taxon>
    </lineage>
</organism>
<dbReference type="AlphaFoldDB" id="A0AAF0BYH0"/>
<evidence type="ECO:0000256" key="1">
    <source>
        <dbReference type="SAM" id="Phobius"/>
    </source>
</evidence>
<evidence type="ECO:0000313" key="3">
    <source>
        <dbReference type="Proteomes" id="UP000032568"/>
    </source>
</evidence>
<name>A0AAF0BYH0_9GAMM</name>
<accession>A0AAF0BYH0</accession>
<reference evidence="2 3" key="1">
    <citation type="journal article" date="2015" name="Genome Announc.">
        <title>Draft Genome Sequences of Marine Isolates of Thalassomonas viridans and Thalassomonas actiniarum.</title>
        <authorList>
            <person name="Olonade I."/>
            <person name="van Zyl L.J."/>
            <person name="Trindade M."/>
        </authorList>
    </citation>
    <scope>NUCLEOTIDE SEQUENCE [LARGE SCALE GENOMIC DNA]</scope>
    <source>
        <strain evidence="2 3">A5K-106</strain>
    </source>
</reference>
<keyword evidence="3" id="KW-1185">Reference proteome</keyword>
<gene>
    <name evidence="2" type="ORF">SG35_019270</name>
</gene>